<gene>
    <name evidence="3" type="ordered locus">Fbal_1961</name>
</gene>
<dbReference type="Proteomes" id="UP000006683">
    <property type="component" value="Chromosome"/>
</dbReference>
<dbReference type="AlphaFoldDB" id="E1STQ1"/>
<dbReference type="Pfam" id="PF13280">
    <property type="entry name" value="WYL"/>
    <property type="match status" value="1"/>
</dbReference>
<keyword evidence="1" id="KW-0812">Transmembrane</keyword>
<reference evidence="3 4" key="1">
    <citation type="journal article" date="2010" name="Stand. Genomic Sci.">
        <title>Complete genome sequence of Ferrimonas balearica type strain (PAT).</title>
        <authorList>
            <person name="Nolan M."/>
            <person name="Sikorski J."/>
            <person name="Davenport K."/>
            <person name="Lucas S."/>
            <person name="Glavina Del Rio T."/>
            <person name="Tice H."/>
            <person name="Cheng J."/>
            <person name="Goodwin L."/>
            <person name="Pitluck S."/>
            <person name="Liolios K."/>
            <person name="Ivanova N."/>
            <person name="Mavromatis K."/>
            <person name="Ovchinnikova G."/>
            <person name="Pati A."/>
            <person name="Chen A."/>
            <person name="Palaniappan K."/>
            <person name="Land M."/>
            <person name="Hauser L."/>
            <person name="Chang Y."/>
            <person name="Jeffries C."/>
            <person name="Tapia R."/>
            <person name="Brettin T."/>
            <person name="Detter J."/>
            <person name="Han C."/>
            <person name="Yasawong M."/>
            <person name="Rohde M."/>
            <person name="Tindall B."/>
            <person name="Goker M."/>
            <person name="Woyke T."/>
            <person name="Bristow J."/>
            <person name="Eisen J."/>
            <person name="Markowitz V."/>
            <person name="Hugenholtz P."/>
            <person name="Kyrpides N."/>
            <person name="Klenk H."/>
            <person name="Lapidus A."/>
        </authorList>
    </citation>
    <scope>NUCLEOTIDE SEQUENCE [LARGE SCALE GENOMIC DNA]</scope>
    <source>
        <strain evidence="4">DSM 9799 / CCM 4581 / KCTC 23876 / PAT</strain>
    </source>
</reference>
<evidence type="ECO:0000256" key="1">
    <source>
        <dbReference type="SAM" id="Phobius"/>
    </source>
</evidence>
<dbReference type="EMBL" id="CP002209">
    <property type="protein sequence ID" value="ADN76164.1"/>
    <property type="molecule type" value="Genomic_DNA"/>
</dbReference>
<evidence type="ECO:0000313" key="4">
    <source>
        <dbReference type="Proteomes" id="UP000006683"/>
    </source>
</evidence>
<feature type="transmembrane region" description="Helical" evidence="1">
    <location>
        <begin position="109"/>
        <end position="130"/>
    </location>
</feature>
<organism evidence="3 4">
    <name type="scientific">Ferrimonas balearica (strain DSM 9799 / CCM 4581 / KCTC 23876 / PAT)</name>
    <dbReference type="NCBI Taxonomy" id="550540"/>
    <lineage>
        <taxon>Bacteria</taxon>
        <taxon>Pseudomonadati</taxon>
        <taxon>Pseudomonadota</taxon>
        <taxon>Gammaproteobacteria</taxon>
        <taxon>Alteromonadales</taxon>
        <taxon>Ferrimonadaceae</taxon>
        <taxon>Ferrimonas</taxon>
    </lineage>
</organism>
<keyword evidence="1" id="KW-0472">Membrane</keyword>
<sequence>MESTATIRELCSITLPVIRCRFDYADRDGQISKRDVRLCRFFVTDEGRQYLEGVCVLRGSRRTFRLDRLQSALTHVASGTEYPSARVAEQLAELIQLAQQPEHEASNRGAAMGLPLVWMLLGGLLAWGLLSA</sequence>
<keyword evidence="4" id="KW-1185">Reference proteome</keyword>
<dbReference type="eggNOG" id="COG2378">
    <property type="taxonomic scope" value="Bacteria"/>
</dbReference>
<feature type="domain" description="WYL" evidence="2">
    <location>
        <begin position="19"/>
        <end position="72"/>
    </location>
</feature>
<evidence type="ECO:0000313" key="3">
    <source>
        <dbReference type="EMBL" id="ADN76164.1"/>
    </source>
</evidence>
<protein>
    <recommendedName>
        <fullName evidence="2">WYL domain-containing protein</fullName>
    </recommendedName>
</protein>
<keyword evidence="1" id="KW-1133">Transmembrane helix</keyword>
<dbReference type="OrthoDB" id="9807255at2"/>
<dbReference type="GeneID" id="67182172"/>
<dbReference type="HOGENOM" id="CLU_1913928_0_0_6"/>
<dbReference type="STRING" id="550540.Fbal_1961"/>
<proteinExistence type="predicted"/>
<name>E1STQ1_FERBD</name>
<evidence type="ECO:0000259" key="2">
    <source>
        <dbReference type="Pfam" id="PF13280"/>
    </source>
</evidence>
<dbReference type="KEGG" id="fbl:Fbal_1961"/>
<accession>E1STQ1</accession>
<dbReference type="InterPro" id="IPR026881">
    <property type="entry name" value="WYL_dom"/>
</dbReference>
<dbReference type="RefSeq" id="WP_013345470.1">
    <property type="nucleotide sequence ID" value="NC_014541.1"/>
</dbReference>